<accession>A0A1H5RXR8</accession>
<evidence type="ECO:0000313" key="1">
    <source>
        <dbReference type="EMBL" id="SEF42924.1"/>
    </source>
</evidence>
<sequence length="151" mass="16998">MNKLTTWIGLVVLIVASSCSGDRVFEEFHSINTSSWNDRDSIVFDLSDLKEKSGKNLIGVRFTEDFPFSNLYIRVIGQDSSGIELDNKLINIPLFDSKTGKPKGNGFGNTFTFYDTLPFQISESTSRLIYLQYMRQENIAGIEAVGLKILK</sequence>
<dbReference type="EMBL" id="FNVR01000001">
    <property type="protein sequence ID" value="SEF42924.1"/>
    <property type="molecule type" value="Genomic_DNA"/>
</dbReference>
<dbReference type="RefSeq" id="WP_160111185.1">
    <property type="nucleotide sequence ID" value="NZ_BBFN01000001.1"/>
</dbReference>
<dbReference type="STRING" id="1120964.GCA_001313265_00237"/>
<reference evidence="2" key="1">
    <citation type="submission" date="2016-10" db="EMBL/GenBank/DDBJ databases">
        <authorList>
            <person name="Varghese N."/>
            <person name="Submissions S."/>
        </authorList>
    </citation>
    <scope>NUCLEOTIDE SEQUENCE [LARGE SCALE GENOMIC DNA]</scope>
    <source>
        <strain evidence="2">DSM 17298</strain>
    </source>
</reference>
<proteinExistence type="predicted"/>
<evidence type="ECO:0000313" key="2">
    <source>
        <dbReference type="Proteomes" id="UP000236736"/>
    </source>
</evidence>
<name>A0A1H5RXR8_9BACT</name>
<dbReference type="InterPro" id="IPR020018">
    <property type="entry name" value="Motility-assoc_lipoprot_GldH"/>
</dbReference>
<gene>
    <name evidence="1" type="ORF">SAMN03080598_00164</name>
</gene>
<protein>
    <submittedName>
        <fullName evidence="1">Gliding motility-associated lipoprotein GldH</fullName>
    </submittedName>
</protein>
<dbReference type="PROSITE" id="PS51257">
    <property type="entry name" value="PROKAR_LIPOPROTEIN"/>
    <property type="match status" value="1"/>
</dbReference>
<keyword evidence="2" id="KW-1185">Reference proteome</keyword>
<dbReference type="Pfam" id="PF14109">
    <property type="entry name" value="GldH_lipo"/>
    <property type="match status" value="1"/>
</dbReference>
<dbReference type="Proteomes" id="UP000236736">
    <property type="component" value="Unassembled WGS sequence"/>
</dbReference>
<dbReference type="OrthoDB" id="982482at2"/>
<keyword evidence="1" id="KW-0449">Lipoprotein</keyword>
<dbReference type="AlphaFoldDB" id="A0A1H5RXR8"/>
<organism evidence="1 2">
    <name type="scientific">Algoriphagus boritolerans DSM 17298 = JCM 18970</name>
    <dbReference type="NCBI Taxonomy" id="1120964"/>
    <lineage>
        <taxon>Bacteria</taxon>
        <taxon>Pseudomonadati</taxon>
        <taxon>Bacteroidota</taxon>
        <taxon>Cytophagia</taxon>
        <taxon>Cytophagales</taxon>
        <taxon>Cyclobacteriaceae</taxon>
        <taxon>Algoriphagus</taxon>
    </lineage>
</organism>